<feature type="chain" id="PRO_5007889364" description="YncI copper-binding domain-containing protein" evidence="2">
    <location>
        <begin position="22"/>
        <end position="226"/>
    </location>
</feature>
<dbReference type="Pfam" id="PF07987">
    <property type="entry name" value="DUF1775"/>
    <property type="match status" value="1"/>
</dbReference>
<sequence length="226" mass="23002">MSPQPSLVLAFVAAMAFVCNAHVGISPSTGQPGQSINGSFHVPHGCNGSATTGLSVSVPSEIVVLTPLPVSNWTLDVKYTKLDTPVQVNGVSVNQTVSSFSWTGGYVPADGLEEFGLTFTLPQVDLTNTPNVTIYFPIVQTCVVGSTEWTGIPGTASYNASTGSPAASFVIANSVDSTTADTHDHDHATSPTPSSSSGTSTSGASGFLTASLSGVTLFAAVSALFI</sequence>
<dbReference type="VEuPathDB" id="FungiDB:PHYBLDRAFT_188887"/>
<dbReference type="Proteomes" id="UP000077315">
    <property type="component" value="Unassembled WGS sequence"/>
</dbReference>
<evidence type="ECO:0000259" key="3">
    <source>
        <dbReference type="Pfam" id="PF07987"/>
    </source>
</evidence>
<evidence type="ECO:0000256" key="2">
    <source>
        <dbReference type="SAM" id="SignalP"/>
    </source>
</evidence>
<dbReference type="GeneID" id="29000483"/>
<protein>
    <recommendedName>
        <fullName evidence="3">YncI copper-binding domain-containing protein</fullName>
    </recommendedName>
</protein>
<dbReference type="InterPro" id="IPR038507">
    <property type="entry name" value="YcnI-like_sf"/>
</dbReference>
<evidence type="ECO:0000256" key="1">
    <source>
        <dbReference type="SAM" id="MobiDB-lite"/>
    </source>
</evidence>
<evidence type="ECO:0000313" key="5">
    <source>
        <dbReference type="Proteomes" id="UP000077315"/>
    </source>
</evidence>
<proteinExistence type="predicted"/>
<feature type="region of interest" description="Disordered" evidence="1">
    <location>
        <begin position="179"/>
        <end position="200"/>
    </location>
</feature>
<dbReference type="Gene3D" id="2.60.40.2230">
    <property type="entry name" value="Uncharacterised protein YcnI-like PF07987, DUF1775"/>
    <property type="match status" value="1"/>
</dbReference>
<organism evidence="4 5">
    <name type="scientific">Phycomyces blakesleeanus (strain ATCC 8743b / DSM 1359 / FGSC 10004 / NBRC 33097 / NRRL 1555)</name>
    <dbReference type="NCBI Taxonomy" id="763407"/>
    <lineage>
        <taxon>Eukaryota</taxon>
        <taxon>Fungi</taxon>
        <taxon>Fungi incertae sedis</taxon>
        <taxon>Mucoromycota</taxon>
        <taxon>Mucoromycotina</taxon>
        <taxon>Mucoromycetes</taxon>
        <taxon>Mucorales</taxon>
        <taxon>Phycomycetaceae</taxon>
        <taxon>Phycomyces</taxon>
    </lineage>
</organism>
<dbReference type="OrthoDB" id="4234at2759"/>
<dbReference type="EMBL" id="KV440997">
    <property type="protein sequence ID" value="OAD67887.1"/>
    <property type="molecule type" value="Genomic_DNA"/>
</dbReference>
<gene>
    <name evidence="4" type="ORF">PHYBLDRAFT_188887</name>
</gene>
<dbReference type="STRING" id="763407.A0A167KE78"/>
<dbReference type="CDD" id="cd08545">
    <property type="entry name" value="YcnI_like"/>
    <property type="match status" value="1"/>
</dbReference>
<reference evidence="5" key="1">
    <citation type="submission" date="2015-06" db="EMBL/GenBank/DDBJ databases">
        <title>Expansion of signal transduction pathways in fungi by whole-genome duplication.</title>
        <authorList>
            <consortium name="DOE Joint Genome Institute"/>
            <person name="Corrochano L.M."/>
            <person name="Kuo A."/>
            <person name="Marcet-Houben M."/>
            <person name="Polaino S."/>
            <person name="Salamov A."/>
            <person name="Villalobos J.M."/>
            <person name="Alvarez M.I."/>
            <person name="Avalos J."/>
            <person name="Benito E.P."/>
            <person name="Benoit I."/>
            <person name="Burger G."/>
            <person name="Camino L.P."/>
            <person name="Canovas D."/>
            <person name="Cerda-Olmedo E."/>
            <person name="Cheng J.-F."/>
            <person name="Dominguez A."/>
            <person name="Elias M."/>
            <person name="Eslava A.P."/>
            <person name="Glaser F."/>
            <person name="Grimwood J."/>
            <person name="Gutierrez G."/>
            <person name="Heitman J."/>
            <person name="Henrissat B."/>
            <person name="Iturriaga E.A."/>
            <person name="Lang B.F."/>
            <person name="Lavin J.L."/>
            <person name="Lee S."/>
            <person name="Li W."/>
            <person name="Lindquist E."/>
            <person name="Lopez-Garcia S."/>
            <person name="Luque E.M."/>
            <person name="Marcos A.T."/>
            <person name="Martin J."/>
            <person name="McCluskey K."/>
            <person name="Medina H.R."/>
            <person name="Miralles-Duran A."/>
            <person name="Miyazaki A."/>
            <person name="Munoz-Torres E."/>
            <person name="Oguiza J.A."/>
            <person name="Ohm R."/>
            <person name="Olmedo M."/>
            <person name="Orejas M."/>
            <person name="Ortiz-Castellanos L."/>
            <person name="Pisabarro A.G."/>
            <person name="Rodriguez-Romero J."/>
            <person name="Ruiz-Herrera J."/>
            <person name="Ruiz-Vazquez R."/>
            <person name="Sanz C."/>
            <person name="Schackwitz W."/>
            <person name="Schmutz J."/>
            <person name="Shahriari M."/>
            <person name="Shelest E."/>
            <person name="Silva-Franco F."/>
            <person name="Soanes D."/>
            <person name="Syed K."/>
            <person name="Tagua V.G."/>
            <person name="Talbot N.J."/>
            <person name="Thon M."/>
            <person name="De vries R.P."/>
            <person name="Wiebenga A."/>
            <person name="Yadav J.S."/>
            <person name="Braun E.L."/>
            <person name="Baker S."/>
            <person name="Garre V."/>
            <person name="Horwitz B."/>
            <person name="Torres-Martinez S."/>
            <person name="Idnurm A."/>
            <person name="Herrera-Estrella A."/>
            <person name="Gabaldon T."/>
            <person name="Grigoriev I.V."/>
        </authorList>
    </citation>
    <scope>NUCLEOTIDE SEQUENCE [LARGE SCALE GENOMIC DNA]</scope>
    <source>
        <strain evidence="5">NRRL 1555(-)</strain>
    </source>
</reference>
<dbReference type="RefSeq" id="XP_018285927.1">
    <property type="nucleotide sequence ID" value="XM_018439577.1"/>
</dbReference>
<dbReference type="InterPro" id="IPR012533">
    <property type="entry name" value="YcnI-copper_dom"/>
</dbReference>
<name>A0A167KE78_PHYB8</name>
<keyword evidence="5" id="KW-1185">Reference proteome</keyword>
<accession>A0A167KE78</accession>
<feature type="signal peptide" evidence="2">
    <location>
        <begin position="1"/>
        <end position="21"/>
    </location>
</feature>
<evidence type="ECO:0000313" key="4">
    <source>
        <dbReference type="EMBL" id="OAD67887.1"/>
    </source>
</evidence>
<feature type="domain" description="YncI copper-binding" evidence="3">
    <location>
        <begin position="22"/>
        <end position="169"/>
    </location>
</feature>
<dbReference type="AlphaFoldDB" id="A0A167KE78"/>
<dbReference type="InParanoid" id="A0A167KE78"/>
<feature type="compositionally biased region" description="Low complexity" evidence="1">
    <location>
        <begin position="189"/>
        <end position="200"/>
    </location>
</feature>
<keyword evidence="2" id="KW-0732">Signal</keyword>